<gene>
    <name evidence="1" type="ORF">FHP05_12465</name>
</gene>
<evidence type="ECO:0008006" key="3">
    <source>
        <dbReference type="Google" id="ProtNLM"/>
    </source>
</evidence>
<organism evidence="1 2">
    <name type="scientific">Cerasibacillus terrae</name>
    <dbReference type="NCBI Taxonomy" id="2498845"/>
    <lineage>
        <taxon>Bacteria</taxon>
        <taxon>Bacillati</taxon>
        <taxon>Bacillota</taxon>
        <taxon>Bacilli</taxon>
        <taxon>Bacillales</taxon>
        <taxon>Bacillaceae</taxon>
        <taxon>Cerasibacillus</taxon>
    </lineage>
</organism>
<dbReference type="Pfam" id="PF14179">
    <property type="entry name" value="YppG"/>
    <property type="match status" value="1"/>
</dbReference>
<dbReference type="AlphaFoldDB" id="A0A5C8NKM3"/>
<proteinExistence type="predicted"/>
<name>A0A5C8NKM3_9BACI</name>
<dbReference type="Proteomes" id="UP000321574">
    <property type="component" value="Unassembled WGS sequence"/>
</dbReference>
<reference evidence="1 2" key="1">
    <citation type="submission" date="2019-06" db="EMBL/GenBank/DDBJ databases">
        <title>Cerasibacillus sp. nov., isolated from maize field.</title>
        <authorList>
            <person name="Lin S.-Y."/>
            <person name="Tsai C.-F."/>
            <person name="Young C.-C."/>
        </authorList>
    </citation>
    <scope>NUCLEOTIDE SEQUENCE [LARGE SCALE GENOMIC DNA]</scope>
    <source>
        <strain evidence="1 2">CC-CFT480</strain>
    </source>
</reference>
<dbReference type="EMBL" id="VDUW01000010">
    <property type="protein sequence ID" value="TXL61690.1"/>
    <property type="molecule type" value="Genomic_DNA"/>
</dbReference>
<evidence type="ECO:0000313" key="1">
    <source>
        <dbReference type="EMBL" id="TXL61690.1"/>
    </source>
</evidence>
<dbReference type="OrthoDB" id="2456726at2"/>
<sequence length="177" mass="20409">MHKFISYTYNRIISIDNKGCVSSMYRNAHNHPTYNQIPRQGYPSRMESPYIQGAYPANLRPPVHPPFNPNEGMYHPISEASSEPHYQTMSPFTQFAKPMQPSYWNEAQMNMQDIPQDYQQEGQNIPANSILNYFNDENGQFNLDKMLSTVGQMANVYHQVSPIVKQFNALVKSLTVK</sequence>
<evidence type="ECO:0000313" key="2">
    <source>
        <dbReference type="Proteomes" id="UP000321574"/>
    </source>
</evidence>
<accession>A0A5C8NKM3</accession>
<dbReference type="InterPro" id="IPR025555">
    <property type="entry name" value="YppG"/>
</dbReference>
<protein>
    <recommendedName>
        <fullName evidence="3">YppG-like protein</fullName>
    </recommendedName>
</protein>
<keyword evidence="2" id="KW-1185">Reference proteome</keyword>
<comment type="caution">
    <text evidence="1">The sequence shown here is derived from an EMBL/GenBank/DDBJ whole genome shotgun (WGS) entry which is preliminary data.</text>
</comment>